<dbReference type="GO" id="GO:0000723">
    <property type="term" value="P:telomere maintenance"/>
    <property type="evidence" value="ECO:0007669"/>
    <property type="project" value="InterPro"/>
</dbReference>
<dbReference type="Pfam" id="PF21530">
    <property type="entry name" value="Pif1_2B_dom"/>
    <property type="match status" value="1"/>
</dbReference>
<proteinExistence type="inferred from homology"/>
<dbReference type="GO" id="GO:0006310">
    <property type="term" value="P:DNA recombination"/>
    <property type="evidence" value="ECO:0007669"/>
    <property type="project" value="UniProtKB-KW"/>
</dbReference>
<protein>
    <recommendedName>
        <fullName evidence="1">ATP-dependent DNA helicase</fullName>
        <ecNumber evidence="1">5.6.2.3</ecNumber>
    </recommendedName>
</protein>
<accession>A0A6P8ZK23</accession>
<dbReference type="Proteomes" id="UP000515158">
    <property type="component" value="Unplaced"/>
</dbReference>
<dbReference type="InterPro" id="IPR049163">
    <property type="entry name" value="Pif1-like_2B_dom"/>
</dbReference>
<dbReference type="EC" id="5.6.2.3" evidence="1"/>
<dbReference type="GO" id="GO:0006281">
    <property type="term" value="P:DNA repair"/>
    <property type="evidence" value="ECO:0007669"/>
    <property type="project" value="UniProtKB-KW"/>
</dbReference>
<dbReference type="GO" id="GO:0005524">
    <property type="term" value="F:ATP binding"/>
    <property type="evidence" value="ECO:0007669"/>
    <property type="project" value="UniProtKB-KW"/>
</dbReference>
<keyword evidence="1" id="KW-0067">ATP-binding</keyword>
<sequence length="954" mass="107610">MELLRDIRSGALFGPQAYIIYVIEMQKRGLPHAHIAIRVADGGPTQGRDIDKVIRADIPGPEEAGGRLRQLVLQHMLHGPCGRQYNRTNLPCWDDDKLKCNKFFPKPQNETTFIDDRGFVNYRRNYNNTCMSMYRNREVEVHDGWIVPYNPFLLLKYNAHINLEIASTRKVIKYLFKYLHKGTSQSNVRVLPLDQQVDEPEEYATKRMIGASDACWRLLGFDQTVSEPSVTMLPVHLEGEQSVTYKPGNEADALDRATSTLLRYMARPANAEFDNITYQEFYENYIEHAKRPTRNMNVPVYENTTGTHFYTRRQLGELVSRMFWVSPNRGELYYLRVLLANLPCRGYADLLARAGDDCATFQEAARRLGLADNEKEYAETLQEASSFMTGVKLRNFFCLLANVGAPAALLWESFKDKLCEDHLERHPDNPEKAYKLGLIQIDRSLRRNGSCLAAYGLPVVQDDSTELGRQFLTYSEEAQRRIVQDWEPRLTVEQSDVLQYIKALVEGYAPADAPTALFLDGPGGYGKTQLLKVIASYLRSKGKVSLCVASSGIAALNLEGGTTAHAMFRLPLDLGDGLGNWNISNGTQRAQLVRAATLIIFDEAPMMHRHGFEMLDRSLKDLMGNDLPFGGKIILCSGDFRQIAPVVPRARCPSDVVAVSLRSSHLWEFFKVFKLTVPQRTRGSDDYSQYLLHVGNGTLPETTFGEGREQEKLVPLRSLRHMTTLHQLIDEIYPGHILSNPDAAAQRAILATLNTNIRAINDVILHSLHGTLHELLSYDEVDKEADDGFDVDEETLHQTRAKGVPDHILKLKIGAVCFITRNLNIEEGLVNGTKVVVEAVSPRIVRVRKAGGNETFAIPRITFKFPIVDGAPLMINRRQFPLQLAYAMSFHKSQGQTINKVGVDLRTDCFTHGQLYVGLSRVRSPDDIVVLVPHDRIHDGVAYTKNIVYHNLLQ</sequence>
<dbReference type="KEGG" id="tpal:117642372"/>
<dbReference type="AlphaFoldDB" id="A0A6P8ZK23"/>
<evidence type="ECO:0000313" key="4">
    <source>
        <dbReference type="Proteomes" id="UP000515158"/>
    </source>
</evidence>
<comment type="catalytic activity">
    <reaction evidence="1">
        <text>ATP + H2O = ADP + phosphate + H(+)</text>
        <dbReference type="Rhea" id="RHEA:13065"/>
        <dbReference type="ChEBI" id="CHEBI:15377"/>
        <dbReference type="ChEBI" id="CHEBI:15378"/>
        <dbReference type="ChEBI" id="CHEBI:30616"/>
        <dbReference type="ChEBI" id="CHEBI:43474"/>
        <dbReference type="ChEBI" id="CHEBI:456216"/>
        <dbReference type="EC" id="5.6.2.3"/>
    </reaction>
</comment>
<gene>
    <name evidence="5" type="primary">LOC117642372</name>
</gene>
<feature type="domain" description="DNA helicase Pif1-like 2B" evidence="3">
    <location>
        <begin position="800"/>
        <end position="837"/>
    </location>
</feature>
<dbReference type="InterPro" id="IPR027417">
    <property type="entry name" value="P-loop_NTPase"/>
</dbReference>
<dbReference type="GO" id="GO:0043139">
    <property type="term" value="F:5'-3' DNA helicase activity"/>
    <property type="evidence" value="ECO:0007669"/>
    <property type="project" value="UniProtKB-EC"/>
</dbReference>
<dbReference type="OrthoDB" id="1728974at2759"/>
<dbReference type="GeneID" id="117642372"/>
<evidence type="ECO:0000256" key="1">
    <source>
        <dbReference type="RuleBase" id="RU363044"/>
    </source>
</evidence>
<dbReference type="InterPro" id="IPR010285">
    <property type="entry name" value="DNA_helicase_pif1-like_DEAD"/>
</dbReference>
<dbReference type="GO" id="GO:0016787">
    <property type="term" value="F:hydrolase activity"/>
    <property type="evidence" value="ECO:0007669"/>
    <property type="project" value="UniProtKB-KW"/>
</dbReference>
<feature type="domain" description="DNA helicase Pif1-like DEAD-box helicase" evidence="2">
    <location>
        <begin position="490"/>
        <end position="702"/>
    </location>
</feature>
<dbReference type="PANTHER" id="PTHR10492:SF57">
    <property type="entry name" value="ATP-DEPENDENT DNA HELICASE"/>
    <property type="match status" value="1"/>
</dbReference>
<keyword evidence="1" id="KW-0234">DNA repair</keyword>
<evidence type="ECO:0000313" key="5">
    <source>
        <dbReference type="RefSeq" id="XP_034236354.1"/>
    </source>
</evidence>
<dbReference type="PANTHER" id="PTHR10492">
    <property type="match status" value="1"/>
</dbReference>
<dbReference type="SUPFAM" id="SSF52540">
    <property type="entry name" value="P-loop containing nucleoside triphosphate hydrolases"/>
    <property type="match status" value="2"/>
</dbReference>
<keyword evidence="1" id="KW-0547">Nucleotide-binding</keyword>
<comment type="similarity">
    <text evidence="1">Belongs to the helicase family.</text>
</comment>
<dbReference type="CDD" id="cd18809">
    <property type="entry name" value="SF1_C_RecD"/>
    <property type="match status" value="1"/>
</dbReference>
<dbReference type="RefSeq" id="XP_034236354.1">
    <property type="nucleotide sequence ID" value="XM_034380463.1"/>
</dbReference>
<name>A0A6P8ZK23_THRPL</name>
<dbReference type="Pfam" id="PF05970">
    <property type="entry name" value="PIF1"/>
    <property type="match status" value="1"/>
</dbReference>
<keyword evidence="1" id="KW-0227">DNA damage</keyword>
<keyword evidence="1" id="KW-0347">Helicase</keyword>
<comment type="cofactor">
    <cofactor evidence="1">
        <name>Mg(2+)</name>
        <dbReference type="ChEBI" id="CHEBI:18420"/>
    </cofactor>
</comment>
<keyword evidence="1" id="KW-0233">DNA recombination</keyword>
<reference evidence="5" key="1">
    <citation type="submission" date="2025-08" db="UniProtKB">
        <authorList>
            <consortium name="RefSeq"/>
        </authorList>
    </citation>
    <scope>IDENTIFICATION</scope>
    <source>
        <tissue evidence="5">Total insect</tissue>
    </source>
</reference>
<dbReference type="Gene3D" id="3.40.50.300">
    <property type="entry name" value="P-loop containing nucleotide triphosphate hydrolases"/>
    <property type="match status" value="2"/>
</dbReference>
<dbReference type="InParanoid" id="A0A6P8ZK23"/>
<evidence type="ECO:0000259" key="3">
    <source>
        <dbReference type="Pfam" id="PF21530"/>
    </source>
</evidence>
<organism evidence="5">
    <name type="scientific">Thrips palmi</name>
    <name type="common">Melon thrips</name>
    <dbReference type="NCBI Taxonomy" id="161013"/>
    <lineage>
        <taxon>Eukaryota</taxon>
        <taxon>Metazoa</taxon>
        <taxon>Ecdysozoa</taxon>
        <taxon>Arthropoda</taxon>
        <taxon>Hexapoda</taxon>
        <taxon>Insecta</taxon>
        <taxon>Pterygota</taxon>
        <taxon>Neoptera</taxon>
        <taxon>Paraneoptera</taxon>
        <taxon>Thysanoptera</taxon>
        <taxon>Terebrantia</taxon>
        <taxon>Thripoidea</taxon>
        <taxon>Thripidae</taxon>
        <taxon>Thrips</taxon>
    </lineage>
</organism>
<keyword evidence="4" id="KW-1185">Reference proteome</keyword>
<evidence type="ECO:0000259" key="2">
    <source>
        <dbReference type="Pfam" id="PF05970"/>
    </source>
</evidence>
<keyword evidence="1" id="KW-0378">Hydrolase</keyword>